<keyword evidence="4" id="KW-0560">Oxidoreductase</keyword>
<keyword evidence="3" id="KW-0223">Dioxygenase</keyword>
<feature type="domain" description="TauD/TfdA-like" evidence="6">
    <location>
        <begin position="5"/>
        <end position="280"/>
    </location>
</feature>
<dbReference type="Pfam" id="PF02668">
    <property type="entry name" value="TauD"/>
    <property type="match status" value="1"/>
</dbReference>
<evidence type="ECO:0000256" key="1">
    <source>
        <dbReference type="ARBA" id="ARBA00005896"/>
    </source>
</evidence>
<dbReference type="GO" id="GO:0046872">
    <property type="term" value="F:metal ion binding"/>
    <property type="evidence" value="ECO:0007669"/>
    <property type="project" value="UniProtKB-KW"/>
</dbReference>
<dbReference type="EMBL" id="UINC01015747">
    <property type="protein sequence ID" value="SVA66079.1"/>
    <property type="molecule type" value="Genomic_DNA"/>
</dbReference>
<comment type="similarity">
    <text evidence="1">Belongs to the TfdA dioxygenase family.</text>
</comment>
<accession>A0A381XMX0</accession>
<protein>
    <recommendedName>
        <fullName evidence="6">TauD/TfdA-like domain-containing protein</fullName>
    </recommendedName>
</protein>
<dbReference type="Gene3D" id="3.60.130.10">
    <property type="entry name" value="Clavaminate synthase-like"/>
    <property type="match status" value="1"/>
</dbReference>
<dbReference type="AlphaFoldDB" id="A0A381XMX0"/>
<reference evidence="7" key="1">
    <citation type="submission" date="2018-05" db="EMBL/GenBank/DDBJ databases">
        <authorList>
            <person name="Lanie J.A."/>
            <person name="Ng W.-L."/>
            <person name="Kazmierczak K.M."/>
            <person name="Andrzejewski T.M."/>
            <person name="Davidsen T.M."/>
            <person name="Wayne K.J."/>
            <person name="Tettelin H."/>
            <person name="Glass J.I."/>
            <person name="Rusch D."/>
            <person name="Podicherti R."/>
            <person name="Tsui H.-C.T."/>
            <person name="Winkler M.E."/>
        </authorList>
    </citation>
    <scope>NUCLEOTIDE SEQUENCE</scope>
</reference>
<organism evidence="7">
    <name type="scientific">marine metagenome</name>
    <dbReference type="NCBI Taxonomy" id="408172"/>
    <lineage>
        <taxon>unclassified sequences</taxon>
        <taxon>metagenomes</taxon>
        <taxon>ecological metagenomes</taxon>
    </lineage>
</organism>
<name>A0A381XMX0_9ZZZZ</name>
<keyword evidence="2" id="KW-0479">Metal-binding</keyword>
<dbReference type="GO" id="GO:0005737">
    <property type="term" value="C:cytoplasm"/>
    <property type="evidence" value="ECO:0007669"/>
    <property type="project" value="TreeGrafter"/>
</dbReference>
<dbReference type="InterPro" id="IPR042098">
    <property type="entry name" value="TauD-like_sf"/>
</dbReference>
<dbReference type="PANTHER" id="PTHR30468">
    <property type="entry name" value="ALPHA-KETOGLUTARATE-DEPENDENT SULFONATE DIOXYGENASE"/>
    <property type="match status" value="1"/>
</dbReference>
<dbReference type="PANTHER" id="PTHR30468:SF1">
    <property type="entry name" value="ALPHA-KETOGLUTARATE-DEPENDENT SULFONATE DIOXYGENASE"/>
    <property type="match status" value="1"/>
</dbReference>
<evidence type="ECO:0000256" key="5">
    <source>
        <dbReference type="ARBA" id="ARBA00023004"/>
    </source>
</evidence>
<evidence type="ECO:0000256" key="3">
    <source>
        <dbReference type="ARBA" id="ARBA00022964"/>
    </source>
</evidence>
<sequence>MIVSRLTGVLGARADGVVLSPDMDPGLVAELKSALVTHEVLVVPDQRLSPEEQAEFSHLLGSYSPVPFVQPVPEHPEVIKVVKEATEPEAFNFGGVWHSDFSFLDAPPAFTVLHALDVPDVGGDTVWASMTAAHDQLPEEVRQQFEAVTCVHSASASYSPAQQSLHSGLSGMDIRTSESAEETREHPLLVTHPESGRRSLFFNGTYVRGLRGPGIGDETDEGAHEERRLLTWLHEFSTHVRFTFRHRWSDGDVVLWDNRTTQHVALNDYAGQRRELNRTTVAGPEPAA</sequence>
<proteinExistence type="inferred from homology"/>
<evidence type="ECO:0000313" key="7">
    <source>
        <dbReference type="EMBL" id="SVA66079.1"/>
    </source>
</evidence>
<dbReference type="GO" id="GO:0016706">
    <property type="term" value="F:2-oxoglutarate-dependent dioxygenase activity"/>
    <property type="evidence" value="ECO:0007669"/>
    <property type="project" value="TreeGrafter"/>
</dbReference>
<evidence type="ECO:0000256" key="2">
    <source>
        <dbReference type="ARBA" id="ARBA00022723"/>
    </source>
</evidence>
<gene>
    <name evidence="7" type="ORF">METZ01_LOCUS118933</name>
</gene>
<dbReference type="SUPFAM" id="SSF51197">
    <property type="entry name" value="Clavaminate synthase-like"/>
    <property type="match status" value="1"/>
</dbReference>
<dbReference type="InterPro" id="IPR003819">
    <property type="entry name" value="TauD/TfdA-like"/>
</dbReference>
<keyword evidence="5" id="KW-0408">Iron</keyword>
<dbReference type="InterPro" id="IPR051323">
    <property type="entry name" value="AtsK-like"/>
</dbReference>
<evidence type="ECO:0000259" key="6">
    <source>
        <dbReference type="Pfam" id="PF02668"/>
    </source>
</evidence>
<evidence type="ECO:0000256" key="4">
    <source>
        <dbReference type="ARBA" id="ARBA00023002"/>
    </source>
</evidence>